<keyword evidence="3 5" id="KW-0479">Metal-binding</keyword>
<keyword evidence="4 5" id="KW-0408">Iron</keyword>
<dbReference type="InterPro" id="IPR017972">
    <property type="entry name" value="Cyt_P450_CS"/>
</dbReference>
<evidence type="ECO:0000256" key="3">
    <source>
        <dbReference type="ARBA" id="ARBA00022723"/>
    </source>
</evidence>
<dbReference type="InterPro" id="IPR050529">
    <property type="entry name" value="CYP450_sterol_14alpha_dmase"/>
</dbReference>
<dbReference type="Proteomes" id="UP000806378">
    <property type="component" value="Unassembled WGS sequence"/>
</dbReference>
<evidence type="ECO:0000313" key="8">
    <source>
        <dbReference type="EMBL" id="KAF7846362.1"/>
    </source>
</evidence>
<feature type="transmembrane region" description="Helical" evidence="7">
    <location>
        <begin position="12"/>
        <end position="33"/>
    </location>
</feature>
<gene>
    <name evidence="8" type="ORF">BT93_L4499</name>
</gene>
<keyword evidence="2 5" id="KW-0349">Heme</keyword>
<organism evidence="8 9">
    <name type="scientific">Corymbia citriodora subsp. variegata</name>
    <dbReference type="NCBI Taxonomy" id="360336"/>
    <lineage>
        <taxon>Eukaryota</taxon>
        <taxon>Viridiplantae</taxon>
        <taxon>Streptophyta</taxon>
        <taxon>Embryophyta</taxon>
        <taxon>Tracheophyta</taxon>
        <taxon>Spermatophyta</taxon>
        <taxon>Magnoliopsida</taxon>
        <taxon>eudicotyledons</taxon>
        <taxon>Gunneridae</taxon>
        <taxon>Pentapetalae</taxon>
        <taxon>rosids</taxon>
        <taxon>malvids</taxon>
        <taxon>Myrtales</taxon>
        <taxon>Myrtaceae</taxon>
        <taxon>Myrtoideae</taxon>
        <taxon>Eucalypteae</taxon>
        <taxon>Corymbia</taxon>
    </lineage>
</organism>
<dbReference type="InterPro" id="IPR001128">
    <property type="entry name" value="Cyt_P450"/>
</dbReference>
<dbReference type="Gramene" id="rna-gnl|WGS:JABURB|Cocit.L4499.1">
    <property type="protein sequence ID" value="cds-KAF7846362.1"/>
    <property type="gene ID" value="gene-BT93_L4499"/>
</dbReference>
<dbReference type="InterPro" id="IPR036396">
    <property type="entry name" value="Cyt_P450_sf"/>
</dbReference>
<dbReference type="AlphaFoldDB" id="A0A8T0CHX4"/>
<evidence type="ECO:0000256" key="6">
    <source>
        <dbReference type="RuleBase" id="RU000461"/>
    </source>
</evidence>
<dbReference type="PANTHER" id="PTHR24304">
    <property type="entry name" value="CYTOCHROME P450 FAMILY 7"/>
    <property type="match status" value="1"/>
</dbReference>
<dbReference type="PROSITE" id="PS00086">
    <property type="entry name" value="CYTOCHROME_P450"/>
    <property type="match status" value="1"/>
</dbReference>
<protein>
    <recommendedName>
        <fullName evidence="10">Cytochrome P450</fullName>
    </recommendedName>
</protein>
<comment type="caution">
    <text evidence="8">The sequence shown here is derived from an EMBL/GenBank/DDBJ whole genome shotgun (WGS) entry which is preliminary data.</text>
</comment>
<accession>A0A8T0CHX4</accession>
<evidence type="ECO:0000256" key="5">
    <source>
        <dbReference type="PIRSR" id="PIRSR602403-1"/>
    </source>
</evidence>
<keyword evidence="6" id="KW-0560">Oxidoreductase</keyword>
<sequence>MASLLSLTESTLVNLGLNVVISTGLLLGGIYVFTQLKCWYDLYEYDRGDKTGILRPPQIPYALPWLGNSLAFAVKEPQKFWKQLFSWYPQAVGACTIVLGGQNTNVLFNRYAVSYLMKDRDLGREIFNIDAVNKGFGLTLEESQLYYEANVVRGVKDKDRPDHPEGQKVSVEYLLRSDRVNELTAKFLEVFRELLIENPLPREPINMYSWARTLMFRSSITALMGSRLLEVFPDFEAHFYQFDSDVQAMFFSTPKWMMPGAFVNRDKVLDTLVKWHDVVISETNDTIADPDTVAWDPYYGSRITRKRQQYYREIGLERKLAWAGLDLGLMFAIASNAVPATGWMLMHILQSVSNPPQSPEESLYTHVTSEIITARNEDGTFDISKLCALPIFNSTFSETLRLYADTLINRMLPYDLTLPLSDPKSTKQRSIAMKKGDIIMAPSWPAHHDHQTWTEQFPHLPPPDQFYPYRFLTKHPDDKEVEGDKMEFTTTHATGMYFPFGGGKTMCPGRTFAKQEIMAAVAIILCEFDLKPLGYVDENGNESKEFPIVKDCMPGTAIMAPKGDVKVSVKQRNK</sequence>
<evidence type="ECO:0000313" key="9">
    <source>
        <dbReference type="Proteomes" id="UP000806378"/>
    </source>
</evidence>
<dbReference type="InterPro" id="IPR002403">
    <property type="entry name" value="Cyt_P450_E_grp-IV"/>
</dbReference>
<dbReference type="GO" id="GO:0005506">
    <property type="term" value="F:iron ion binding"/>
    <property type="evidence" value="ECO:0007669"/>
    <property type="project" value="InterPro"/>
</dbReference>
<comment type="similarity">
    <text evidence="1 6">Belongs to the cytochrome P450 family.</text>
</comment>
<dbReference type="PANTHER" id="PTHR24304:SF2">
    <property type="entry name" value="24-HYDROXYCHOLESTEROL 7-ALPHA-HYDROXYLASE"/>
    <property type="match status" value="1"/>
</dbReference>
<dbReference type="GO" id="GO:0020037">
    <property type="term" value="F:heme binding"/>
    <property type="evidence" value="ECO:0007669"/>
    <property type="project" value="InterPro"/>
</dbReference>
<feature type="binding site" description="axial binding residue" evidence="5">
    <location>
        <position position="507"/>
    </location>
    <ligand>
        <name>heme</name>
        <dbReference type="ChEBI" id="CHEBI:30413"/>
    </ligand>
    <ligandPart>
        <name>Fe</name>
        <dbReference type="ChEBI" id="CHEBI:18248"/>
    </ligandPart>
</feature>
<evidence type="ECO:0000256" key="2">
    <source>
        <dbReference type="ARBA" id="ARBA00022617"/>
    </source>
</evidence>
<dbReference type="PRINTS" id="PR00465">
    <property type="entry name" value="EP450IV"/>
</dbReference>
<keyword evidence="9" id="KW-1185">Reference proteome</keyword>
<dbReference type="CDD" id="cd11040">
    <property type="entry name" value="CYP7_CYP8-like"/>
    <property type="match status" value="1"/>
</dbReference>
<dbReference type="GO" id="GO:0016705">
    <property type="term" value="F:oxidoreductase activity, acting on paired donors, with incorporation or reduction of molecular oxygen"/>
    <property type="evidence" value="ECO:0007669"/>
    <property type="project" value="InterPro"/>
</dbReference>
<dbReference type="GO" id="GO:0008395">
    <property type="term" value="F:steroid hydroxylase activity"/>
    <property type="evidence" value="ECO:0007669"/>
    <property type="project" value="TreeGrafter"/>
</dbReference>
<evidence type="ECO:0000256" key="4">
    <source>
        <dbReference type="ARBA" id="ARBA00023004"/>
    </source>
</evidence>
<keyword evidence="6" id="KW-0503">Monooxygenase</keyword>
<dbReference type="EMBL" id="MU093577">
    <property type="protein sequence ID" value="KAF7846362.1"/>
    <property type="molecule type" value="Genomic_DNA"/>
</dbReference>
<dbReference type="Pfam" id="PF00067">
    <property type="entry name" value="p450"/>
    <property type="match status" value="1"/>
</dbReference>
<comment type="cofactor">
    <cofactor evidence="5">
        <name>heme</name>
        <dbReference type="ChEBI" id="CHEBI:30413"/>
    </cofactor>
</comment>
<keyword evidence="7" id="KW-0472">Membrane</keyword>
<evidence type="ECO:0008006" key="10">
    <source>
        <dbReference type="Google" id="ProtNLM"/>
    </source>
</evidence>
<keyword evidence="7" id="KW-0812">Transmembrane</keyword>
<evidence type="ECO:0000256" key="7">
    <source>
        <dbReference type="SAM" id="Phobius"/>
    </source>
</evidence>
<reference evidence="8" key="1">
    <citation type="submission" date="2020-05" db="EMBL/GenBank/DDBJ databases">
        <title>WGS assembly of Corymbia citriodora subspecies variegata.</title>
        <authorList>
            <person name="Barry K."/>
            <person name="Hundley H."/>
            <person name="Shu S."/>
            <person name="Jenkins J."/>
            <person name="Grimwood J."/>
            <person name="Baten A."/>
        </authorList>
    </citation>
    <scope>NUCLEOTIDE SEQUENCE</scope>
    <source>
        <strain evidence="8">CV2-018</strain>
    </source>
</reference>
<dbReference type="OrthoDB" id="3366823at2759"/>
<proteinExistence type="inferred from homology"/>
<keyword evidence="7" id="KW-1133">Transmembrane helix</keyword>
<dbReference type="SUPFAM" id="SSF48264">
    <property type="entry name" value="Cytochrome P450"/>
    <property type="match status" value="1"/>
</dbReference>
<evidence type="ECO:0000256" key="1">
    <source>
        <dbReference type="ARBA" id="ARBA00010617"/>
    </source>
</evidence>
<name>A0A8T0CHX4_CORYI</name>
<dbReference type="Gene3D" id="1.10.630.10">
    <property type="entry name" value="Cytochrome P450"/>
    <property type="match status" value="1"/>
</dbReference>